<dbReference type="Pfam" id="PF13499">
    <property type="entry name" value="EF-hand_7"/>
    <property type="match status" value="2"/>
</dbReference>
<dbReference type="FunFam" id="1.10.238.10:FF:000178">
    <property type="entry name" value="Calmodulin-2 A"/>
    <property type="match status" value="1"/>
</dbReference>
<comment type="subcellular location">
    <subcellularLocation>
        <location evidence="1">Cytoplasm</location>
        <location evidence="1">Cytoskeleton</location>
    </subcellularLocation>
</comment>
<evidence type="ECO:0000256" key="2">
    <source>
        <dbReference type="ARBA" id="ARBA00005253"/>
    </source>
</evidence>
<evidence type="ECO:0000256" key="3">
    <source>
        <dbReference type="ARBA" id="ARBA00007518"/>
    </source>
</evidence>
<evidence type="ECO:0000256" key="4">
    <source>
        <dbReference type="ARBA" id="ARBA00022490"/>
    </source>
</evidence>
<feature type="domain" description="EF-hand" evidence="10">
    <location>
        <begin position="368"/>
        <end position="400"/>
    </location>
</feature>
<keyword evidence="7" id="KW-0106">Calcium</keyword>
<dbReference type="OMA" id="MYQSSFR"/>
<dbReference type="AlphaFoldDB" id="A0A8S1K223"/>
<dbReference type="InterPro" id="IPR013055">
    <property type="entry name" value="Tachy_Neuro_lke_CS"/>
</dbReference>
<evidence type="ECO:0000256" key="9">
    <source>
        <dbReference type="ARBA" id="ARBA00025692"/>
    </source>
</evidence>
<dbReference type="EMBL" id="CAJJDM010000003">
    <property type="protein sequence ID" value="CAD8044378.1"/>
    <property type="molecule type" value="Genomic_DNA"/>
</dbReference>
<protein>
    <recommendedName>
        <fullName evidence="10">EF-hand domain-containing protein</fullName>
    </recommendedName>
</protein>
<gene>
    <name evidence="11" type="ORF">PPRIM_AZ9-3.1.T0060462</name>
</gene>
<keyword evidence="5" id="KW-0479">Metal-binding</keyword>
<dbReference type="PROSITE" id="PS00267">
    <property type="entry name" value="TACHYKININ"/>
    <property type="match status" value="1"/>
</dbReference>
<reference evidence="11" key="1">
    <citation type="submission" date="2021-01" db="EMBL/GenBank/DDBJ databases">
        <authorList>
            <consortium name="Genoscope - CEA"/>
            <person name="William W."/>
        </authorList>
    </citation>
    <scope>NUCLEOTIDE SEQUENCE</scope>
</reference>
<evidence type="ECO:0000256" key="5">
    <source>
        <dbReference type="ARBA" id="ARBA00022723"/>
    </source>
</evidence>
<comment type="function">
    <text evidence="9">Plays a fundamental role in microtubule organizing center structure and function. Component of the infraciliary lattice (ICL) and the ciliary basal bodies.</text>
</comment>
<keyword evidence="8" id="KW-0206">Cytoskeleton</keyword>
<dbReference type="GO" id="GO:0005509">
    <property type="term" value="F:calcium ion binding"/>
    <property type="evidence" value="ECO:0007669"/>
    <property type="project" value="InterPro"/>
</dbReference>
<dbReference type="Proteomes" id="UP000688137">
    <property type="component" value="Unassembled WGS sequence"/>
</dbReference>
<sequence>MSIEDVMLEALKVGYHIDEKTVKQNFDYFKHNLNMCVCALCQCGNCQCKNPRFQLATSYRKRSLTPKVSVRDTPITISRTFYETFENSYRQMQGLPNQFVTSNQRQYRGFSLTGTPTRSTNSRVAYHSSFEGSTRYQEFFSEKPQQKNVLFKRPYERHTGPLKIRQLETQNQKVYQRLKIEPQPAITKQNQMDQVLKVNLSIPMKTMYQSSFREMPDLTQSVDRQACQKRKQEDLQCINQIILPFQAKSVTSQQYRHQPLFVQQIKQFKELFAMFDKDGGGTISTNEIGNLMKECGENPTPQQQKEMIEEVDVNGNGEVDFDEFIGLMGKRMREEETNEELNQAFDVLDLDKDGFLSKTDIKLGQQKLPDNDLDELFLIADLDNNGKFNNDEFIRFMTPK</sequence>
<dbReference type="InterPro" id="IPR050145">
    <property type="entry name" value="Centrin_CML-like"/>
</dbReference>
<comment type="similarity">
    <text evidence="3">Belongs to the tachykinin family.</text>
</comment>
<feature type="domain" description="EF-hand" evidence="10">
    <location>
        <begin position="263"/>
        <end position="298"/>
    </location>
</feature>
<evidence type="ECO:0000256" key="1">
    <source>
        <dbReference type="ARBA" id="ARBA00004245"/>
    </source>
</evidence>
<dbReference type="PROSITE" id="PS00018">
    <property type="entry name" value="EF_HAND_1"/>
    <property type="match status" value="2"/>
</dbReference>
<evidence type="ECO:0000313" key="12">
    <source>
        <dbReference type="Proteomes" id="UP000688137"/>
    </source>
</evidence>
<comment type="caution">
    <text evidence="11">The sequence shown here is derived from an EMBL/GenBank/DDBJ whole genome shotgun (WGS) entry which is preliminary data.</text>
</comment>
<dbReference type="InterPro" id="IPR002048">
    <property type="entry name" value="EF_hand_dom"/>
</dbReference>
<evidence type="ECO:0000256" key="6">
    <source>
        <dbReference type="ARBA" id="ARBA00022737"/>
    </source>
</evidence>
<evidence type="ECO:0000313" key="11">
    <source>
        <dbReference type="EMBL" id="CAD8044378.1"/>
    </source>
</evidence>
<evidence type="ECO:0000256" key="8">
    <source>
        <dbReference type="ARBA" id="ARBA00023212"/>
    </source>
</evidence>
<dbReference type="SMART" id="SM00054">
    <property type="entry name" value="EFh"/>
    <property type="match status" value="4"/>
</dbReference>
<dbReference type="GO" id="GO:0005856">
    <property type="term" value="C:cytoskeleton"/>
    <property type="evidence" value="ECO:0007669"/>
    <property type="project" value="UniProtKB-SubCell"/>
</dbReference>
<accession>A0A8S1K223</accession>
<proteinExistence type="inferred from homology"/>
<dbReference type="PROSITE" id="PS50222">
    <property type="entry name" value="EF_HAND_2"/>
    <property type="match status" value="3"/>
</dbReference>
<dbReference type="CDD" id="cd00051">
    <property type="entry name" value="EFh"/>
    <property type="match status" value="1"/>
</dbReference>
<keyword evidence="12" id="KW-1185">Reference proteome</keyword>
<dbReference type="InterPro" id="IPR018247">
    <property type="entry name" value="EF_Hand_1_Ca_BS"/>
</dbReference>
<dbReference type="PANTHER" id="PTHR23050">
    <property type="entry name" value="CALCIUM BINDING PROTEIN"/>
    <property type="match status" value="1"/>
</dbReference>
<name>A0A8S1K223_PARPR</name>
<keyword evidence="6" id="KW-0677">Repeat</keyword>
<evidence type="ECO:0000256" key="7">
    <source>
        <dbReference type="ARBA" id="ARBA00022837"/>
    </source>
</evidence>
<feature type="domain" description="EF-hand" evidence="10">
    <location>
        <begin position="299"/>
        <end position="334"/>
    </location>
</feature>
<evidence type="ECO:0000259" key="10">
    <source>
        <dbReference type="PROSITE" id="PS50222"/>
    </source>
</evidence>
<keyword evidence="4" id="KW-0963">Cytoplasm</keyword>
<organism evidence="11 12">
    <name type="scientific">Paramecium primaurelia</name>
    <dbReference type="NCBI Taxonomy" id="5886"/>
    <lineage>
        <taxon>Eukaryota</taxon>
        <taxon>Sar</taxon>
        <taxon>Alveolata</taxon>
        <taxon>Ciliophora</taxon>
        <taxon>Intramacronucleata</taxon>
        <taxon>Oligohymenophorea</taxon>
        <taxon>Peniculida</taxon>
        <taxon>Parameciidae</taxon>
        <taxon>Paramecium</taxon>
    </lineage>
</organism>
<comment type="similarity">
    <text evidence="2">Belongs to the centrin family.</text>
</comment>